<accession>A0ABP9RKD6</accession>
<dbReference type="PANTHER" id="PTHR45953">
    <property type="entry name" value="IDURONATE 2-SULFATASE"/>
    <property type="match status" value="1"/>
</dbReference>
<dbReference type="Proteomes" id="UP001501570">
    <property type="component" value="Unassembled WGS sequence"/>
</dbReference>
<dbReference type="InterPro" id="IPR000917">
    <property type="entry name" value="Sulfatase_N"/>
</dbReference>
<dbReference type="InterPro" id="IPR017850">
    <property type="entry name" value="Alkaline_phosphatase_core_sf"/>
</dbReference>
<proteinExistence type="inferred from homology"/>
<feature type="domain" description="Sulfatase N-terminal" evidence="4">
    <location>
        <begin position="5"/>
        <end position="368"/>
    </location>
</feature>
<evidence type="ECO:0000256" key="2">
    <source>
        <dbReference type="ARBA" id="ARBA00022723"/>
    </source>
</evidence>
<evidence type="ECO:0000259" key="4">
    <source>
        <dbReference type="Pfam" id="PF00884"/>
    </source>
</evidence>
<organism evidence="5 6">
    <name type="scientific">Rugosimonospora acidiphila</name>
    <dbReference type="NCBI Taxonomy" id="556531"/>
    <lineage>
        <taxon>Bacteria</taxon>
        <taxon>Bacillati</taxon>
        <taxon>Actinomycetota</taxon>
        <taxon>Actinomycetes</taxon>
        <taxon>Micromonosporales</taxon>
        <taxon>Micromonosporaceae</taxon>
        <taxon>Rugosimonospora</taxon>
    </lineage>
</organism>
<evidence type="ECO:0000313" key="5">
    <source>
        <dbReference type="EMBL" id="GAA5179477.1"/>
    </source>
</evidence>
<evidence type="ECO:0000256" key="3">
    <source>
        <dbReference type="ARBA" id="ARBA00022801"/>
    </source>
</evidence>
<name>A0ABP9RKD6_9ACTN</name>
<dbReference type="Pfam" id="PF00884">
    <property type="entry name" value="Sulfatase"/>
    <property type="match status" value="1"/>
</dbReference>
<comment type="caution">
    <text evidence="5">The sequence shown here is derived from an EMBL/GenBank/DDBJ whole genome shotgun (WGS) entry which is preliminary data.</text>
</comment>
<reference evidence="6" key="1">
    <citation type="journal article" date="2019" name="Int. J. Syst. Evol. Microbiol.">
        <title>The Global Catalogue of Microorganisms (GCM) 10K type strain sequencing project: providing services to taxonomists for standard genome sequencing and annotation.</title>
        <authorList>
            <consortium name="The Broad Institute Genomics Platform"/>
            <consortium name="The Broad Institute Genome Sequencing Center for Infectious Disease"/>
            <person name="Wu L."/>
            <person name="Ma J."/>
        </authorList>
    </citation>
    <scope>NUCLEOTIDE SEQUENCE [LARGE SCALE GENOMIC DNA]</scope>
    <source>
        <strain evidence="6">JCM 18304</strain>
    </source>
</reference>
<dbReference type="InterPro" id="IPR024607">
    <property type="entry name" value="Sulfatase_CS"/>
</dbReference>
<dbReference type="PROSITE" id="PS00523">
    <property type="entry name" value="SULFATASE_1"/>
    <property type="match status" value="1"/>
</dbReference>
<gene>
    <name evidence="5" type="ORF">GCM10023322_09570</name>
</gene>
<keyword evidence="6" id="KW-1185">Reference proteome</keyword>
<comment type="similarity">
    <text evidence="1">Belongs to the sulfatase family.</text>
</comment>
<dbReference type="SUPFAM" id="SSF53649">
    <property type="entry name" value="Alkaline phosphatase-like"/>
    <property type="match status" value="1"/>
</dbReference>
<keyword evidence="2" id="KW-0479">Metal-binding</keyword>
<dbReference type="Gene3D" id="3.40.720.10">
    <property type="entry name" value="Alkaline Phosphatase, subunit A"/>
    <property type="match status" value="1"/>
</dbReference>
<sequence>MPERRNVLFLMTDQHRVDTLRCYGNDAIQTPNLDRIGAEGTRFDRFYTPTAICTPARASLMTGQHPFRHGMLFNPERSGGAQSEIPDHVGMLPAPLRAAGYNVGHVGKWHIGRERGPEYYGMDGEHLPGALNPFDHPSYQRWLADSAHPPFAVTDAEFGVAPNGSGRGHLLAGRLRQPVEATMEWFLTERATDLLKRYGADHHRDGRPFWLTCSWFGPHLPYLIPDKYYDLYHPADVPLPPSMAETFDGKPEVQRRYSEYWSADALGSERWRKLIAVYWGYVTMIDHCVGMLLDTLEELDLTHNTAVVFTADHGEFTGAHRLHDKGPAMYEDIYRIPALFRVPGMPAQSRNEFASLVDIAPTILDLAGLPPMQPADGRSLLPLLRGEQVTDWPKQFVAEFHGHHFPYSQRMIRDERYKLVFNPESSNELYDLRDDPHELHNVYQAPTYARIRERLERGLYRELVDRADPAYSWMSYMSAVGEDRAPDVDGIADRVS</sequence>
<dbReference type="EMBL" id="BAABJQ010000002">
    <property type="protein sequence ID" value="GAA5179477.1"/>
    <property type="molecule type" value="Genomic_DNA"/>
</dbReference>
<keyword evidence="3" id="KW-0378">Hydrolase</keyword>
<evidence type="ECO:0000313" key="6">
    <source>
        <dbReference type="Proteomes" id="UP001501570"/>
    </source>
</evidence>
<dbReference type="CDD" id="cd16033">
    <property type="entry name" value="sulfatase_like"/>
    <property type="match status" value="1"/>
</dbReference>
<protein>
    <submittedName>
        <fullName evidence="5">Sulfatase-like hydrolase/transferase</fullName>
    </submittedName>
</protein>
<dbReference type="PANTHER" id="PTHR45953:SF1">
    <property type="entry name" value="IDURONATE 2-SULFATASE"/>
    <property type="match status" value="1"/>
</dbReference>
<evidence type="ECO:0000256" key="1">
    <source>
        <dbReference type="ARBA" id="ARBA00008779"/>
    </source>
</evidence>